<dbReference type="Proteomes" id="UP000253551">
    <property type="component" value="Unassembled WGS sequence"/>
</dbReference>
<protein>
    <recommendedName>
        <fullName evidence="2">Treslin N-terminal domain-containing protein</fullName>
    </recommendedName>
</protein>
<feature type="compositionally biased region" description="Basic residues" evidence="1">
    <location>
        <begin position="729"/>
        <end position="739"/>
    </location>
</feature>
<dbReference type="InterPro" id="IPR053919">
    <property type="entry name" value="Treslin_N"/>
</dbReference>
<name>A0A367J4N5_RHIST</name>
<dbReference type="GO" id="GO:0006260">
    <property type="term" value="P:DNA replication"/>
    <property type="evidence" value="ECO:0007669"/>
    <property type="project" value="InterPro"/>
</dbReference>
<accession>A0A367J4N5</accession>
<comment type="caution">
    <text evidence="3">The sequence shown here is derived from an EMBL/GenBank/DDBJ whole genome shotgun (WGS) entry which is preliminary data.</text>
</comment>
<dbReference type="Pfam" id="PF21854">
    <property type="entry name" value="Treslin_N"/>
    <property type="match status" value="1"/>
</dbReference>
<feature type="domain" description="Treslin N-terminal" evidence="2">
    <location>
        <begin position="8"/>
        <end position="121"/>
    </location>
</feature>
<dbReference type="GO" id="GO:0007095">
    <property type="term" value="P:mitotic G2 DNA damage checkpoint signaling"/>
    <property type="evidence" value="ECO:0007669"/>
    <property type="project" value="TreeGrafter"/>
</dbReference>
<reference evidence="3 4" key="1">
    <citation type="journal article" date="2018" name="G3 (Bethesda)">
        <title>Phylogenetic and Phylogenomic Definition of Rhizopus Species.</title>
        <authorList>
            <person name="Gryganskyi A.P."/>
            <person name="Golan J."/>
            <person name="Dolatabadi S."/>
            <person name="Mondo S."/>
            <person name="Robb S."/>
            <person name="Idnurm A."/>
            <person name="Muszewska A."/>
            <person name="Steczkiewicz K."/>
            <person name="Masonjones S."/>
            <person name="Liao H.L."/>
            <person name="Gajdeczka M.T."/>
            <person name="Anike F."/>
            <person name="Vuek A."/>
            <person name="Anishchenko I.M."/>
            <person name="Voigt K."/>
            <person name="de Hoog G.S."/>
            <person name="Smith M.E."/>
            <person name="Heitman J."/>
            <person name="Vilgalys R."/>
            <person name="Stajich J.E."/>
        </authorList>
    </citation>
    <scope>NUCLEOTIDE SEQUENCE [LARGE SCALE GENOMIC DNA]</scope>
    <source>
        <strain evidence="3 4">LSU 92-RS-03</strain>
    </source>
</reference>
<sequence length="739" mass="85293">MSATTSKLVFLIDEQSLMTSLLSLDELKLSIMRILIYYHFQKRQIQWGFRLFSTQTRYPSESMRHFYTMTPDSFEILEKEYVKRDKTRPKQVVLGTPIMRIKQVLKEVIGDFQWENNDLGSTDTAKNYIFIMSACPSNLIEMNQFFISPHPDDNKLLNVASLPQYFDQTRLELSSTLLQSYNARNIALSIIDTYKKPPIIKPLDQWINRISRQGFAACFEHFGGKYIPLRLLIRGSNLYGRSFLTDIQDLLPNQKPISVLPVWKGSFKTLFGKKFVNFALYPSLRKNTPTDLAFVAEIRVLQMIHVSQFSCSWLASQRSDYTLVHDAPHTSRAFKDCISELFKKQSILIAELVPMEGFEQYVQNKKVLIEALSPTTASLRFLNIQHVPRTLNNKPSIVEHYPIGTCRMVDDSLPLELPKELLTEENVSYKIKKIPDFVRQLALSDQPKMSIEQKQEPMPLPKKEQVVEKKRAPLPSNVNMLEKALKDLYFEAVYTQKNTMDNIIITIKKWITSLSRSCIKEDIIRILFNHTITLEDLEAKYKNSIIPQIKDIQNATLEQTYQYEWWQEIKSRSHSNPRFEKLSSLAVKTREAQVQVILYCFICRLVSKAPANSTKRDPALLAEDFFQKVVVTLTMHDLGNFLSELDSEEGPQATKRRDLCDLSDHAFMEVLAKRFQALPHLIQKFKELSGTDEMASSSSSSDLEDDVTNLDVPSFKSASNSLHVSPRNKPIRQQKRNIS</sequence>
<gene>
    <name evidence="3" type="ORF">CU098_003872</name>
</gene>
<evidence type="ECO:0000259" key="2">
    <source>
        <dbReference type="Pfam" id="PF21854"/>
    </source>
</evidence>
<dbReference type="GO" id="GO:0003682">
    <property type="term" value="F:chromatin binding"/>
    <property type="evidence" value="ECO:0007669"/>
    <property type="project" value="TreeGrafter"/>
</dbReference>
<organism evidence="3 4">
    <name type="scientific">Rhizopus stolonifer</name>
    <name type="common">Rhizopus nigricans</name>
    <dbReference type="NCBI Taxonomy" id="4846"/>
    <lineage>
        <taxon>Eukaryota</taxon>
        <taxon>Fungi</taxon>
        <taxon>Fungi incertae sedis</taxon>
        <taxon>Mucoromycota</taxon>
        <taxon>Mucoromycotina</taxon>
        <taxon>Mucoromycetes</taxon>
        <taxon>Mucorales</taxon>
        <taxon>Mucorineae</taxon>
        <taxon>Rhizopodaceae</taxon>
        <taxon>Rhizopus</taxon>
    </lineage>
</organism>
<feature type="non-terminal residue" evidence="3">
    <location>
        <position position="739"/>
    </location>
</feature>
<dbReference type="GO" id="GO:0033314">
    <property type="term" value="P:mitotic DNA replication checkpoint signaling"/>
    <property type="evidence" value="ECO:0007669"/>
    <property type="project" value="InterPro"/>
</dbReference>
<dbReference type="OrthoDB" id="2144998at2759"/>
<proteinExistence type="predicted"/>
<dbReference type="GO" id="GO:0005634">
    <property type="term" value="C:nucleus"/>
    <property type="evidence" value="ECO:0007669"/>
    <property type="project" value="InterPro"/>
</dbReference>
<evidence type="ECO:0000313" key="3">
    <source>
        <dbReference type="EMBL" id="RCH84900.1"/>
    </source>
</evidence>
<dbReference type="PANTHER" id="PTHR21556">
    <property type="entry name" value="TRESLIN"/>
    <property type="match status" value="1"/>
</dbReference>
<dbReference type="GO" id="GO:0030174">
    <property type="term" value="P:regulation of DNA-templated DNA replication initiation"/>
    <property type="evidence" value="ECO:0007669"/>
    <property type="project" value="TreeGrafter"/>
</dbReference>
<dbReference type="InterPro" id="IPR026153">
    <property type="entry name" value="Treslin"/>
</dbReference>
<dbReference type="PANTHER" id="PTHR21556:SF2">
    <property type="entry name" value="TRESLIN"/>
    <property type="match status" value="1"/>
</dbReference>
<dbReference type="Gene3D" id="1.20.58.2130">
    <property type="match status" value="1"/>
</dbReference>
<dbReference type="GO" id="GO:0010212">
    <property type="term" value="P:response to ionizing radiation"/>
    <property type="evidence" value="ECO:0007669"/>
    <property type="project" value="InterPro"/>
</dbReference>
<keyword evidence="4" id="KW-1185">Reference proteome</keyword>
<dbReference type="EMBL" id="PJQM01004315">
    <property type="protein sequence ID" value="RCH84900.1"/>
    <property type="molecule type" value="Genomic_DNA"/>
</dbReference>
<evidence type="ECO:0000256" key="1">
    <source>
        <dbReference type="SAM" id="MobiDB-lite"/>
    </source>
</evidence>
<feature type="region of interest" description="Disordered" evidence="1">
    <location>
        <begin position="693"/>
        <end position="739"/>
    </location>
</feature>
<evidence type="ECO:0000313" key="4">
    <source>
        <dbReference type="Proteomes" id="UP000253551"/>
    </source>
</evidence>
<dbReference type="STRING" id="4846.A0A367J4N5"/>
<dbReference type="AlphaFoldDB" id="A0A367J4N5"/>